<evidence type="ECO:0000256" key="9">
    <source>
        <dbReference type="ARBA" id="ARBA00023146"/>
    </source>
</evidence>
<gene>
    <name evidence="13" type="ORF">BN9_040360</name>
</gene>
<dbReference type="PANTHER" id="PTHR43450:SF1">
    <property type="entry name" value="ASPARTATE--TRNA LIGASE, CYTOPLASMIC"/>
    <property type="match status" value="1"/>
</dbReference>
<feature type="region of interest" description="Disordered" evidence="11">
    <location>
        <begin position="1"/>
        <end position="24"/>
    </location>
</feature>
<dbReference type="CDD" id="cd00776">
    <property type="entry name" value="AsxRS_core"/>
    <property type="match status" value="1"/>
</dbReference>
<keyword evidence="4" id="KW-0963">Cytoplasm</keyword>
<dbReference type="Gene3D" id="2.40.50.140">
    <property type="entry name" value="Nucleic acid-binding proteins"/>
    <property type="match status" value="1"/>
</dbReference>
<keyword evidence="6" id="KW-0547">Nucleotide-binding</keyword>
<keyword evidence="14" id="KW-1185">Reference proteome</keyword>
<evidence type="ECO:0000256" key="5">
    <source>
        <dbReference type="ARBA" id="ARBA00022598"/>
    </source>
</evidence>
<evidence type="ECO:0000256" key="11">
    <source>
        <dbReference type="SAM" id="MobiDB-lite"/>
    </source>
</evidence>
<dbReference type="CDD" id="cd04320">
    <property type="entry name" value="AspRS_cyto_N"/>
    <property type="match status" value="1"/>
</dbReference>
<dbReference type="GO" id="GO:0017101">
    <property type="term" value="C:aminoacyl-tRNA synthetase multienzyme complex"/>
    <property type="evidence" value="ECO:0007669"/>
    <property type="project" value="TreeGrafter"/>
</dbReference>
<keyword evidence="5" id="KW-0436">Ligase</keyword>
<evidence type="ECO:0000256" key="10">
    <source>
        <dbReference type="ARBA" id="ARBA00047904"/>
    </source>
</evidence>
<dbReference type="GO" id="GO:0006422">
    <property type="term" value="P:aspartyl-tRNA aminoacylation"/>
    <property type="evidence" value="ECO:0007669"/>
    <property type="project" value="InterPro"/>
</dbReference>
<dbReference type="InterPro" id="IPR004523">
    <property type="entry name" value="Asp-tRNA_synthase_2"/>
</dbReference>
<dbReference type="NCBIfam" id="TIGR00458">
    <property type="entry name" value="aspS_nondisc"/>
    <property type="match status" value="1"/>
</dbReference>
<dbReference type="InterPro" id="IPR045864">
    <property type="entry name" value="aa-tRNA-synth_II/BPL/LPL"/>
</dbReference>
<organism evidence="13 14">
    <name type="scientific">Albugo candida</name>
    <dbReference type="NCBI Taxonomy" id="65357"/>
    <lineage>
        <taxon>Eukaryota</taxon>
        <taxon>Sar</taxon>
        <taxon>Stramenopiles</taxon>
        <taxon>Oomycota</taxon>
        <taxon>Peronosporomycetes</taxon>
        <taxon>Albuginales</taxon>
        <taxon>Albuginaceae</taxon>
        <taxon>Albugo</taxon>
    </lineage>
</organism>
<evidence type="ECO:0000313" key="14">
    <source>
        <dbReference type="Proteomes" id="UP000053237"/>
    </source>
</evidence>
<dbReference type="PROSITE" id="PS50862">
    <property type="entry name" value="AA_TRNA_LIGASE_II"/>
    <property type="match status" value="1"/>
</dbReference>
<sequence>MTEAAAVKPTDQTEQPIDAQPKKLTKKELRILERQKAAAAAAASCKLNDVFGEKPLLQSQQKYQNSANKYQNVDQLHLVETGSQVWVRGYLQNVRSKSKIAFLLLRQSMASIQAILSESDQVPKAMIKFASGIPKESVVEMLVTITAAKQPIVSTSQKDIELQVHQLFLISKAMPELPFQVEDAARPDALVKAEGSTFADVGLDTRLNTRVLDLRTPANQAIMRIQAGVCRLFREFLDEKGFIEIHTPKLIGGASESGASVFKLKYFDQEACLAQSPQTYKQMACACGGLERVYEIGPVFRAENSNTHRHMCEFVGLDLEMVIQDHYHEVVQLFSDLFIYIFDNLTARFADQLAAVNEQHPFEPLKYKKPSLILSFEEGVKMLHEAGAKQNPEDDLSTENEKWLGNLVKEKYDTDFYILDKYPLSVRPFYTMPDAEDTRWSNSYDIMIRGEEIVSGAQRVHDAKLLEDRLDALNVPKETLKTYIDAFRLGALPHGGGGIGLERVVMLYLGLGNIRKASMFPRDPKRLFP</sequence>
<feature type="domain" description="Aminoacyl-transfer RNA synthetases class-II family profile" evidence="12">
    <location>
        <begin position="223"/>
        <end position="529"/>
    </location>
</feature>
<dbReference type="InterPro" id="IPR006195">
    <property type="entry name" value="aa-tRNA-synth_II"/>
</dbReference>
<dbReference type="AlphaFoldDB" id="A0A024GA93"/>
<dbReference type="GO" id="GO:0005524">
    <property type="term" value="F:ATP binding"/>
    <property type="evidence" value="ECO:0007669"/>
    <property type="project" value="UniProtKB-KW"/>
</dbReference>
<keyword evidence="8" id="KW-0648">Protein biosynthesis</keyword>
<name>A0A024GA93_9STRA</name>
<dbReference type="InterPro" id="IPR004364">
    <property type="entry name" value="Aa-tRNA-synt_II"/>
</dbReference>
<dbReference type="GO" id="GO:0005829">
    <property type="term" value="C:cytosol"/>
    <property type="evidence" value="ECO:0007669"/>
    <property type="project" value="TreeGrafter"/>
</dbReference>
<evidence type="ECO:0000313" key="13">
    <source>
        <dbReference type="EMBL" id="CCI43252.1"/>
    </source>
</evidence>
<evidence type="ECO:0000256" key="6">
    <source>
        <dbReference type="ARBA" id="ARBA00022741"/>
    </source>
</evidence>
<evidence type="ECO:0000256" key="4">
    <source>
        <dbReference type="ARBA" id="ARBA00022490"/>
    </source>
</evidence>
<dbReference type="PRINTS" id="PR01042">
    <property type="entry name" value="TRNASYNTHASP"/>
</dbReference>
<evidence type="ECO:0000259" key="12">
    <source>
        <dbReference type="PROSITE" id="PS50862"/>
    </source>
</evidence>
<evidence type="ECO:0000256" key="3">
    <source>
        <dbReference type="ARBA" id="ARBA00012841"/>
    </source>
</evidence>
<comment type="caution">
    <text evidence="13">The sequence shown here is derived from an EMBL/GenBank/DDBJ whole genome shotgun (WGS) entry which is preliminary data.</text>
</comment>
<dbReference type="GO" id="GO:0004815">
    <property type="term" value="F:aspartate-tRNA ligase activity"/>
    <property type="evidence" value="ECO:0007669"/>
    <property type="project" value="UniProtKB-EC"/>
</dbReference>
<dbReference type="Gene3D" id="3.30.930.10">
    <property type="entry name" value="Bira Bifunctional Protein, Domain 2"/>
    <property type="match status" value="1"/>
</dbReference>
<dbReference type="STRING" id="65357.A0A024GA93"/>
<dbReference type="HAMAP" id="MF_02075">
    <property type="entry name" value="Asp_tRNA_synth_type2"/>
    <property type="match status" value="1"/>
</dbReference>
<dbReference type="PANTHER" id="PTHR43450">
    <property type="entry name" value="ASPARTYL-TRNA SYNTHETASE"/>
    <property type="match status" value="1"/>
</dbReference>
<dbReference type="OrthoDB" id="372395at2759"/>
<evidence type="ECO:0000256" key="8">
    <source>
        <dbReference type="ARBA" id="ARBA00022917"/>
    </source>
</evidence>
<evidence type="ECO:0000256" key="7">
    <source>
        <dbReference type="ARBA" id="ARBA00022840"/>
    </source>
</evidence>
<dbReference type="SUPFAM" id="SSF50249">
    <property type="entry name" value="Nucleic acid-binding proteins"/>
    <property type="match status" value="1"/>
</dbReference>
<dbReference type="InterPro" id="IPR002312">
    <property type="entry name" value="Asp/Asn-tRNA-synth_IIb"/>
</dbReference>
<protein>
    <recommendedName>
        <fullName evidence="3">aspartate--tRNA ligase</fullName>
        <ecNumber evidence="3">6.1.1.12</ecNumber>
    </recommendedName>
</protein>
<dbReference type="Proteomes" id="UP000053237">
    <property type="component" value="Unassembled WGS sequence"/>
</dbReference>
<comment type="subcellular location">
    <subcellularLocation>
        <location evidence="1">Cytoplasm</location>
    </subcellularLocation>
</comment>
<proteinExistence type="inferred from homology"/>
<dbReference type="EMBL" id="CAIX01000046">
    <property type="protein sequence ID" value="CCI43252.1"/>
    <property type="molecule type" value="Genomic_DNA"/>
</dbReference>
<dbReference type="InterPro" id="IPR012340">
    <property type="entry name" value="NA-bd_OB-fold"/>
</dbReference>
<comment type="catalytic activity">
    <reaction evidence="10">
        <text>tRNA(Asp) + L-aspartate + ATP = L-aspartyl-tRNA(Asp) + AMP + diphosphate</text>
        <dbReference type="Rhea" id="RHEA:19649"/>
        <dbReference type="Rhea" id="RHEA-COMP:9660"/>
        <dbReference type="Rhea" id="RHEA-COMP:9678"/>
        <dbReference type="ChEBI" id="CHEBI:29991"/>
        <dbReference type="ChEBI" id="CHEBI:30616"/>
        <dbReference type="ChEBI" id="CHEBI:33019"/>
        <dbReference type="ChEBI" id="CHEBI:78442"/>
        <dbReference type="ChEBI" id="CHEBI:78516"/>
        <dbReference type="ChEBI" id="CHEBI:456215"/>
        <dbReference type="EC" id="6.1.1.12"/>
    </reaction>
</comment>
<dbReference type="EC" id="6.1.1.12" evidence="3"/>
<evidence type="ECO:0000256" key="1">
    <source>
        <dbReference type="ARBA" id="ARBA00004496"/>
    </source>
</evidence>
<dbReference type="NCBIfam" id="NF003483">
    <property type="entry name" value="PRK05159.1"/>
    <property type="match status" value="1"/>
</dbReference>
<dbReference type="FunFam" id="3.30.930.10:FF:000013">
    <property type="entry name" value="Aspartate--tRNA ligase, cytoplasmic"/>
    <property type="match status" value="1"/>
</dbReference>
<dbReference type="Pfam" id="PF00152">
    <property type="entry name" value="tRNA-synt_2"/>
    <property type="match status" value="1"/>
</dbReference>
<accession>A0A024GA93</accession>
<comment type="similarity">
    <text evidence="2">Belongs to the class-II aminoacyl-tRNA synthetase family. Type 2 subfamily.</text>
</comment>
<dbReference type="GO" id="GO:0003723">
    <property type="term" value="F:RNA binding"/>
    <property type="evidence" value="ECO:0007669"/>
    <property type="project" value="TreeGrafter"/>
</dbReference>
<evidence type="ECO:0000256" key="2">
    <source>
        <dbReference type="ARBA" id="ARBA00005312"/>
    </source>
</evidence>
<dbReference type="FunCoup" id="A0A024GA93">
    <property type="interactions" value="741"/>
</dbReference>
<reference evidence="13 14" key="1">
    <citation type="submission" date="2012-05" db="EMBL/GenBank/DDBJ databases">
        <title>Recombination and specialization in a pathogen metapopulation.</title>
        <authorList>
            <person name="Gardiner A."/>
            <person name="Kemen E."/>
            <person name="Schultz-Larsen T."/>
            <person name="MacLean D."/>
            <person name="Van Oosterhout C."/>
            <person name="Jones J.D.G."/>
        </authorList>
    </citation>
    <scope>NUCLEOTIDE SEQUENCE [LARGE SCALE GENOMIC DNA]</scope>
    <source>
        <strain evidence="13 14">Ac Nc2</strain>
    </source>
</reference>
<keyword evidence="7" id="KW-0067">ATP-binding</keyword>
<dbReference type="InParanoid" id="A0A024GA93"/>
<keyword evidence="9" id="KW-0030">Aminoacyl-tRNA synthetase</keyword>
<dbReference type="SUPFAM" id="SSF55681">
    <property type="entry name" value="Class II aaRS and biotin synthetases"/>
    <property type="match status" value="1"/>
</dbReference>